<evidence type="ECO:0000313" key="2">
    <source>
        <dbReference type="Proteomes" id="UP001589767"/>
    </source>
</evidence>
<dbReference type="RefSeq" id="WP_382367932.1">
    <property type="nucleotide sequence ID" value="NZ_JBHLWB010000001.1"/>
</dbReference>
<comment type="caution">
    <text evidence="1">The sequence shown here is derived from an EMBL/GenBank/DDBJ whole genome shotgun (WGS) entry which is preliminary data.</text>
</comment>
<keyword evidence="2" id="KW-1185">Reference proteome</keyword>
<gene>
    <name evidence="1" type="ORF">ACFFHK_00965</name>
</gene>
<sequence length="297" mass="35467">MKLFSYINKLKKKLFYSPEFRSLFNVSQEAESVNPFAFIRVHNEIRTVKASLSSIEGIITRGVIGYHDCTDGTEEYILQFCERNKGFIPYKYPHSIWPADDSRYFDAQQPKNSCYYLDTYYNAVLDKIPDNEWLIKIDCDQVYDRELLQATLKMPKNIKECIFIPRINLHYYDKKFYVLRNMPLSIERDHWLIYKTPKLRFEMSIGIDSQGRKYAYELLQGLSDLYWIDTEVMHWHFPLMKSRREVLQNNDENFVLLDEAKENLLVPYKKLLPANIINTQYITQSLQSYGFQSWKKS</sequence>
<organism evidence="1 2">
    <name type="scientific">Gallibacterium trehalosifermentans</name>
    <dbReference type="NCBI Taxonomy" id="516935"/>
    <lineage>
        <taxon>Bacteria</taxon>
        <taxon>Pseudomonadati</taxon>
        <taxon>Pseudomonadota</taxon>
        <taxon>Gammaproteobacteria</taxon>
        <taxon>Pasteurellales</taxon>
        <taxon>Pasteurellaceae</taxon>
        <taxon>Gallibacterium</taxon>
    </lineage>
</organism>
<dbReference type="EMBL" id="JBHLWB010000001">
    <property type="protein sequence ID" value="MFC0308277.1"/>
    <property type="molecule type" value="Genomic_DNA"/>
</dbReference>
<proteinExistence type="predicted"/>
<reference evidence="1 2" key="1">
    <citation type="submission" date="2024-09" db="EMBL/GenBank/DDBJ databases">
        <authorList>
            <person name="Sun Q."/>
            <person name="Mori K."/>
        </authorList>
    </citation>
    <scope>NUCLEOTIDE SEQUENCE [LARGE SCALE GENOMIC DNA]</scope>
    <source>
        <strain evidence="1 2">CCM 7539</strain>
    </source>
</reference>
<evidence type="ECO:0000313" key="1">
    <source>
        <dbReference type="EMBL" id="MFC0308277.1"/>
    </source>
</evidence>
<dbReference type="Proteomes" id="UP001589767">
    <property type="component" value="Unassembled WGS sequence"/>
</dbReference>
<dbReference type="InterPro" id="IPR010446">
    <property type="entry name" value="GalNAc_Trfase_b"/>
</dbReference>
<name>A0ABV6GZP6_9PAST</name>
<evidence type="ECO:0008006" key="3">
    <source>
        <dbReference type="Google" id="ProtNLM"/>
    </source>
</evidence>
<accession>A0ABV6GZP6</accession>
<dbReference type="Pfam" id="PF06306">
    <property type="entry name" value="CgtA"/>
    <property type="match status" value="1"/>
</dbReference>
<protein>
    <recommendedName>
        <fullName evidence="3">Beta-1,4-N-acetylgalactosaminyltransferase</fullName>
    </recommendedName>
</protein>